<evidence type="ECO:0000313" key="13">
    <source>
        <dbReference type="EMBL" id="OAK62183.1"/>
    </source>
</evidence>
<evidence type="ECO:0000256" key="1">
    <source>
        <dbReference type="ARBA" id="ARBA00001947"/>
    </source>
</evidence>
<evidence type="ECO:0000313" key="14">
    <source>
        <dbReference type="Proteomes" id="UP000077852"/>
    </source>
</evidence>
<gene>
    <name evidence="13" type="ORF">A3K87_18950</name>
</gene>
<dbReference type="GO" id="GO:0016020">
    <property type="term" value="C:membrane"/>
    <property type="evidence" value="ECO:0007669"/>
    <property type="project" value="UniProtKB-SubCell"/>
</dbReference>
<evidence type="ECO:0000256" key="3">
    <source>
        <dbReference type="ARBA" id="ARBA00007931"/>
    </source>
</evidence>
<evidence type="ECO:0000256" key="6">
    <source>
        <dbReference type="ARBA" id="ARBA00022801"/>
    </source>
</evidence>
<dbReference type="GO" id="GO:0006508">
    <property type="term" value="P:proteolysis"/>
    <property type="evidence" value="ECO:0007669"/>
    <property type="project" value="UniProtKB-KW"/>
</dbReference>
<proteinExistence type="inferred from homology"/>
<dbReference type="PANTHER" id="PTHR42837:SF2">
    <property type="entry name" value="MEMBRANE METALLOPROTEASE ARASP2, CHLOROPLASTIC-RELATED"/>
    <property type="match status" value="1"/>
</dbReference>
<dbReference type="AlphaFoldDB" id="A0AA91IA90"/>
<protein>
    <recommendedName>
        <fullName evidence="12">Peptidase M50 domain-containing protein</fullName>
    </recommendedName>
</protein>
<feature type="transmembrane region" description="Helical" evidence="11">
    <location>
        <begin position="93"/>
        <end position="110"/>
    </location>
</feature>
<evidence type="ECO:0000256" key="8">
    <source>
        <dbReference type="ARBA" id="ARBA00022989"/>
    </source>
</evidence>
<evidence type="ECO:0000256" key="9">
    <source>
        <dbReference type="ARBA" id="ARBA00023049"/>
    </source>
</evidence>
<dbReference type="PANTHER" id="PTHR42837">
    <property type="entry name" value="REGULATOR OF SIGMA-E PROTEASE RSEP"/>
    <property type="match status" value="1"/>
</dbReference>
<keyword evidence="7" id="KW-0862">Zinc</keyword>
<keyword evidence="9" id="KW-0482">Metalloprotease</keyword>
<dbReference type="InterPro" id="IPR008915">
    <property type="entry name" value="Peptidase_M50"/>
</dbReference>
<evidence type="ECO:0000256" key="10">
    <source>
        <dbReference type="ARBA" id="ARBA00023136"/>
    </source>
</evidence>
<evidence type="ECO:0000256" key="4">
    <source>
        <dbReference type="ARBA" id="ARBA00022670"/>
    </source>
</evidence>
<organism evidence="13 14">
    <name type="scientific">Variovorax paradoxus</name>
    <dbReference type="NCBI Taxonomy" id="34073"/>
    <lineage>
        <taxon>Bacteria</taxon>
        <taxon>Pseudomonadati</taxon>
        <taxon>Pseudomonadota</taxon>
        <taxon>Betaproteobacteria</taxon>
        <taxon>Burkholderiales</taxon>
        <taxon>Comamonadaceae</taxon>
        <taxon>Variovorax</taxon>
    </lineage>
</organism>
<feature type="transmembrane region" description="Helical" evidence="11">
    <location>
        <begin position="201"/>
        <end position="222"/>
    </location>
</feature>
<dbReference type="GO" id="GO:0004222">
    <property type="term" value="F:metalloendopeptidase activity"/>
    <property type="evidence" value="ECO:0007669"/>
    <property type="project" value="InterPro"/>
</dbReference>
<accession>A0AA91IA90</accession>
<evidence type="ECO:0000256" key="5">
    <source>
        <dbReference type="ARBA" id="ARBA00022692"/>
    </source>
</evidence>
<keyword evidence="10 11" id="KW-0472">Membrane</keyword>
<keyword evidence="8 11" id="KW-1133">Transmembrane helix</keyword>
<evidence type="ECO:0000256" key="11">
    <source>
        <dbReference type="SAM" id="Phobius"/>
    </source>
</evidence>
<keyword evidence="5 11" id="KW-0812">Transmembrane</keyword>
<comment type="caution">
    <text evidence="13">The sequence shown here is derived from an EMBL/GenBank/DDBJ whole genome shotgun (WGS) entry which is preliminary data.</text>
</comment>
<name>A0AA91IA90_VARPD</name>
<comment type="cofactor">
    <cofactor evidence="1">
        <name>Zn(2+)</name>
        <dbReference type="ChEBI" id="CHEBI:29105"/>
    </cofactor>
</comment>
<dbReference type="RefSeq" id="WP_081268839.1">
    <property type="nucleotide sequence ID" value="NZ_LVHG01000052.1"/>
</dbReference>
<keyword evidence="6" id="KW-0378">Hydrolase</keyword>
<comment type="similarity">
    <text evidence="3">Belongs to the peptidase M50B family.</text>
</comment>
<feature type="domain" description="Peptidase M50" evidence="12">
    <location>
        <begin position="7"/>
        <end position="207"/>
    </location>
</feature>
<comment type="subcellular location">
    <subcellularLocation>
        <location evidence="2">Membrane</location>
        <topology evidence="2">Multi-pass membrane protein</topology>
    </subcellularLocation>
</comment>
<dbReference type="Pfam" id="PF02163">
    <property type="entry name" value="Peptidase_M50"/>
    <property type="match status" value="1"/>
</dbReference>
<evidence type="ECO:0000256" key="2">
    <source>
        <dbReference type="ARBA" id="ARBA00004141"/>
    </source>
</evidence>
<dbReference type="InterPro" id="IPR004387">
    <property type="entry name" value="Pept_M50_Zn"/>
</dbReference>
<sequence>MPLALQFIAAIALLAALHTTVMAMLARLLGITVREVSLGFGPTLLSMGIFRLRALPFGGAVMLKNTLTDTKPHDAAPDWADDAFDTQPRAVRVLLPLSGIAALIAVAFVLRPDAAWSSLVNGFPQIVTGALSPLSTAQPLLGGATHAGSLGFASLLGMLAAKFAALNLLPLPTMGGGQALLALLDPCPHDQPRWKELLMQWSAWLAIALGAAWIVAIGVFLAR</sequence>
<keyword evidence="4" id="KW-0645">Protease</keyword>
<evidence type="ECO:0000259" key="12">
    <source>
        <dbReference type="Pfam" id="PF02163"/>
    </source>
</evidence>
<reference evidence="13 14" key="1">
    <citation type="submission" date="2016-03" db="EMBL/GenBank/DDBJ databases">
        <title>Genome sequence of Variovorax paradoxus KB5.</title>
        <authorList>
            <person name="Jeong H."/>
            <person name="Hong C.E."/>
            <person name="Jo S.H."/>
            <person name="Park J.M."/>
        </authorList>
    </citation>
    <scope>NUCLEOTIDE SEQUENCE [LARGE SCALE GENOMIC DNA]</scope>
    <source>
        <strain evidence="13 14">KB5</strain>
    </source>
</reference>
<dbReference type="Proteomes" id="UP000077852">
    <property type="component" value="Unassembled WGS sequence"/>
</dbReference>
<evidence type="ECO:0000256" key="7">
    <source>
        <dbReference type="ARBA" id="ARBA00022833"/>
    </source>
</evidence>
<dbReference type="EMBL" id="LVHG01000052">
    <property type="protein sequence ID" value="OAK62183.1"/>
    <property type="molecule type" value="Genomic_DNA"/>
</dbReference>
<feature type="transmembrane region" description="Helical" evidence="11">
    <location>
        <begin position="43"/>
        <end position="63"/>
    </location>
</feature>